<protein>
    <recommendedName>
        <fullName evidence="4">Xylulose kinase-1</fullName>
    </recommendedName>
</protein>
<reference evidence="2" key="2">
    <citation type="submission" date="2022-01" db="EMBL/GenBank/DDBJ databases">
        <authorList>
            <person name="Yamashiro T."/>
            <person name="Shiraishi A."/>
            <person name="Satake H."/>
            <person name="Nakayama K."/>
        </authorList>
    </citation>
    <scope>NUCLEOTIDE SEQUENCE</scope>
</reference>
<evidence type="ECO:0000313" key="2">
    <source>
        <dbReference type="EMBL" id="GJT21025.1"/>
    </source>
</evidence>
<gene>
    <name evidence="2" type="ORF">Tco_0890962</name>
</gene>
<feature type="coiled-coil region" evidence="1">
    <location>
        <begin position="370"/>
        <end position="400"/>
    </location>
</feature>
<dbReference type="Proteomes" id="UP001151760">
    <property type="component" value="Unassembled WGS sequence"/>
</dbReference>
<proteinExistence type="predicted"/>
<sequence>MAYLQFGDKHNMVAFLKKPKNSEGFHEIVDFLNQSTLRYALITNPTIYTSQIKQFWQTATVKTLDSGEVEIKATVDGHDKTITEASVRSSLQLADADGISNMSTTEIFKQIALMGQAAEIPQSQFPTQTQVVDEATFTSVYVDAGGGATTNIRLDAGQGSGIIHKTPTKLNDVPLLGVNTPGSVEGSLSQTELMDLRVKSLEDQLKIEKFKYTRRKFQIVISEDEADLPAEDSSKQGRMIEDIDLDVDTSLVQPHAAKYFHFVTLTKISASGEAHSLDISLKDQLGDLSAAKILADAVKSDTVPKTFLEVQTYTRRRRDVIDVNTGSEAVNIASDFFNAAKASVNNVGDSIPVKDKDLGQREEVAQKLYAEELEKDTTRQEQEKNDIDKALELQKQLDERVKVVAKVNQAHDIDWSDPVVLRYHAL</sequence>
<accession>A0ABQ5C1J4</accession>
<keyword evidence="1" id="KW-0175">Coiled coil</keyword>
<reference evidence="2" key="1">
    <citation type="journal article" date="2022" name="Int. J. Mol. Sci.">
        <title>Draft Genome of Tanacetum Coccineum: Genomic Comparison of Closely Related Tanacetum-Family Plants.</title>
        <authorList>
            <person name="Yamashiro T."/>
            <person name="Shiraishi A."/>
            <person name="Nakayama K."/>
            <person name="Satake H."/>
        </authorList>
    </citation>
    <scope>NUCLEOTIDE SEQUENCE</scope>
</reference>
<evidence type="ECO:0000256" key="1">
    <source>
        <dbReference type="SAM" id="Coils"/>
    </source>
</evidence>
<dbReference type="EMBL" id="BQNB010013853">
    <property type="protein sequence ID" value="GJT21025.1"/>
    <property type="molecule type" value="Genomic_DNA"/>
</dbReference>
<name>A0ABQ5C1J4_9ASTR</name>
<evidence type="ECO:0000313" key="3">
    <source>
        <dbReference type="Proteomes" id="UP001151760"/>
    </source>
</evidence>
<keyword evidence="3" id="KW-1185">Reference proteome</keyword>
<evidence type="ECO:0008006" key="4">
    <source>
        <dbReference type="Google" id="ProtNLM"/>
    </source>
</evidence>
<organism evidence="2 3">
    <name type="scientific">Tanacetum coccineum</name>
    <dbReference type="NCBI Taxonomy" id="301880"/>
    <lineage>
        <taxon>Eukaryota</taxon>
        <taxon>Viridiplantae</taxon>
        <taxon>Streptophyta</taxon>
        <taxon>Embryophyta</taxon>
        <taxon>Tracheophyta</taxon>
        <taxon>Spermatophyta</taxon>
        <taxon>Magnoliopsida</taxon>
        <taxon>eudicotyledons</taxon>
        <taxon>Gunneridae</taxon>
        <taxon>Pentapetalae</taxon>
        <taxon>asterids</taxon>
        <taxon>campanulids</taxon>
        <taxon>Asterales</taxon>
        <taxon>Asteraceae</taxon>
        <taxon>Asteroideae</taxon>
        <taxon>Anthemideae</taxon>
        <taxon>Anthemidinae</taxon>
        <taxon>Tanacetum</taxon>
    </lineage>
</organism>
<comment type="caution">
    <text evidence="2">The sequence shown here is derived from an EMBL/GenBank/DDBJ whole genome shotgun (WGS) entry which is preliminary data.</text>
</comment>